<dbReference type="InterPro" id="IPR003959">
    <property type="entry name" value="ATPase_AAA_core"/>
</dbReference>
<organism evidence="16 17">
    <name type="scientific">Tieghemostelium lacteum</name>
    <name type="common">Slime mold</name>
    <name type="synonym">Dictyostelium lacteum</name>
    <dbReference type="NCBI Taxonomy" id="361077"/>
    <lineage>
        <taxon>Eukaryota</taxon>
        <taxon>Amoebozoa</taxon>
        <taxon>Evosea</taxon>
        <taxon>Eumycetozoa</taxon>
        <taxon>Dictyostelia</taxon>
        <taxon>Dictyosteliales</taxon>
        <taxon>Raperosteliaceae</taxon>
        <taxon>Tieghemostelium</taxon>
    </lineage>
</organism>
<feature type="region of interest" description="Disordered" evidence="13">
    <location>
        <begin position="81"/>
        <end position="128"/>
    </location>
</feature>
<keyword evidence="4" id="KW-0813">Transport</keyword>
<evidence type="ECO:0000313" key="16">
    <source>
        <dbReference type="EMBL" id="KYQ91797.1"/>
    </source>
</evidence>
<evidence type="ECO:0000313" key="17">
    <source>
        <dbReference type="Proteomes" id="UP000076078"/>
    </source>
</evidence>
<accession>A0A151ZCX3</accession>
<evidence type="ECO:0000256" key="9">
    <source>
        <dbReference type="ARBA" id="ARBA00022927"/>
    </source>
</evidence>
<dbReference type="OrthoDB" id="29072at2759"/>
<dbReference type="PANTHER" id="PTHR23074">
    <property type="entry name" value="AAA DOMAIN-CONTAINING"/>
    <property type="match status" value="1"/>
</dbReference>
<dbReference type="CDD" id="cd19521">
    <property type="entry name" value="RecA-like_VPS4"/>
    <property type="match status" value="1"/>
</dbReference>
<dbReference type="PROSITE" id="PS00674">
    <property type="entry name" value="AAA"/>
    <property type="match status" value="1"/>
</dbReference>
<dbReference type="STRING" id="361077.A0A151ZCX3"/>
<gene>
    <name evidence="16" type="ORF">DLAC_11689</name>
</gene>
<evidence type="ECO:0000256" key="10">
    <source>
        <dbReference type="ARBA" id="ARBA00023136"/>
    </source>
</evidence>
<evidence type="ECO:0000256" key="2">
    <source>
        <dbReference type="ARBA" id="ARBA00006914"/>
    </source>
</evidence>
<dbReference type="CDD" id="cd02678">
    <property type="entry name" value="MIT_VPS4"/>
    <property type="match status" value="1"/>
</dbReference>
<proteinExistence type="inferred from homology"/>
<dbReference type="Pfam" id="PF17862">
    <property type="entry name" value="AAA_lid_3"/>
    <property type="match status" value="1"/>
</dbReference>
<dbReference type="FunFam" id="3.40.50.300:FF:000043">
    <property type="entry name" value="Vacuolar protein sorting-associated protein 4"/>
    <property type="match status" value="1"/>
</dbReference>
<dbReference type="InterPro" id="IPR036181">
    <property type="entry name" value="MIT_dom_sf"/>
</dbReference>
<dbReference type="SUPFAM" id="SSF52540">
    <property type="entry name" value="P-loop containing nucleoside triphosphate hydrolases"/>
    <property type="match status" value="1"/>
</dbReference>
<evidence type="ECO:0000256" key="12">
    <source>
        <dbReference type="RuleBase" id="RU003651"/>
    </source>
</evidence>
<keyword evidence="17" id="KW-1185">Reference proteome</keyword>
<dbReference type="GO" id="GO:0016887">
    <property type="term" value="F:ATP hydrolysis activity"/>
    <property type="evidence" value="ECO:0007669"/>
    <property type="project" value="InterPro"/>
</dbReference>
<dbReference type="OMA" id="IEWTNEF"/>
<keyword evidence="7" id="KW-0378">Hydrolase</keyword>
<dbReference type="InterPro" id="IPR050304">
    <property type="entry name" value="MT-severing_AAA_ATPase"/>
</dbReference>
<keyword evidence="8 12" id="KW-0067">ATP-binding</keyword>
<name>A0A151ZCX3_TIELA</name>
<evidence type="ECO:0000259" key="14">
    <source>
        <dbReference type="SMART" id="SM00382"/>
    </source>
</evidence>
<evidence type="ECO:0000256" key="5">
    <source>
        <dbReference type="ARBA" id="ARBA00022741"/>
    </source>
</evidence>
<feature type="domain" description="MIT" evidence="15">
    <location>
        <begin position="3"/>
        <end position="81"/>
    </location>
</feature>
<dbReference type="InterPro" id="IPR045253">
    <property type="entry name" value="VPS4_MIT"/>
</dbReference>
<dbReference type="EC" id="3.6.4.6" evidence="3"/>
<dbReference type="InterPro" id="IPR007330">
    <property type="entry name" value="MIT_dom"/>
</dbReference>
<dbReference type="EMBL" id="LODT01000034">
    <property type="protein sequence ID" value="KYQ91797.1"/>
    <property type="molecule type" value="Genomic_DNA"/>
</dbReference>
<comment type="catalytic activity">
    <reaction evidence="11">
        <text>ATP + H2O = ADP + phosphate + H(+)</text>
        <dbReference type="Rhea" id="RHEA:13065"/>
        <dbReference type="ChEBI" id="CHEBI:15377"/>
        <dbReference type="ChEBI" id="CHEBI:15378"/>
        <dbReference type="ChEBI" id="CHEBI:30616"/>
        <dbReference type="ChEBI" id="CHEBI:43474"/>
        <dbReference type="ChEBI" id="CHEBI:456216"/>
        <dbReference type="EC" id="3.6.4.6"/>
    </reaction>
</comment>
<dbReference type="Pfam" id="PF04212">
    <property type="entry name" value="MIT"/>
    <property type="match status" value="1"/>
</dbReference>
<dbReference type="AlphaFoldDB" id="A0A151ZCX3"/>
<comment type="subcellular location">
    <subcellularLocation>
        <location evidence="1">Endosome membrane</location>
        <topology evidence="1">Peripheral membrane protein</topology>
    </subcellularLocation>
</comment>
<keyword evidence="10" id="KW-0472">Membrane</keyword>
<dbReference type="SMART" id="SM00745">
    <property type="entry name" value="MIT"/>
    <property type="match status" value="1"/>
</dbReference>
<dbReference type="GO" id="GO:0015031">
    <property type="term" value="P:protein transport"/>
    <property type="evidence" value="ECO:0007669"/>
    <property type="project" value="UniProtKB-KW"/>
</dbReference>
<dbReference type="GO" id="GO:0016197">
    <property type="term" value="P:endosomal transport"/>
    <property type="evidence" value="ECO:0007669"/>
    <property type="project" value="TreeGrafter"/>
</dbReference>
<dbReference type="FunCoup" id="A0A151ZCX3">
    <property type="interactions" value="848"/>
</dbReference>
<dbReference type="FunFam" id="1.20.58.80:FF:000004">
    <property type="entry name" value="Vacuolar protein sorting-associated protein 4"/>
    <property type="match status" value="1"/>
</dbReference>
<evidence type="ECO:0000256" key="7">
    <source>
        <dbReference type="ARBA" id="ARBA00022801"/>
    </source>
</evidence>
<dbReference type="PANTHER" id="PTHR23074:SF83">
    <property type="entry name" value="VACUOLAR PROTEIN SORTING-ASSOCIATED PROTEIN 4A"/>
    <property type="match status" value="1"/>
</dbReference>
<dbReference type="InterPro" id="IPR027417">
    <property type="entry name" value="P-loop_NTPase"/>
</dbReference>
<evidence type="ECO:0000256" key="6">
    <source>
        <dbReference type="ARBA" id="ARBA00022753"/>
    </source>
</evidence>
<keyword evidence="9" id="KW-0653">Protein transport</keyword>
<evidence type="ECO:0000256" key="13">
    <source>
        <dbReference type="SAM" id="MobiDB-lite"/>
    </source>
</evidence>
<dbReference type="SUPFAM" id="SSF116846">
    <property type="entry name" value="MIT domain"/>
    <property type="match status" value="1"/>
</dbReference>
<protein>
    <recommendedName>
        <fullName evidence="3">vesicle-fusing ATPase</fullName>
        <ecNumber evidence="3">3.6.4.6</ecNumber>
    </recommendedName>
</protein>
<dbReference type="InterPro" id="IPR003960">
    <property type="entry name" value="ATPase_AAA_CS"/>
</dbReference>
<evidence type="ECO:0000256" key="11">
    <source>
        <dbReference type="ARBA" id="ARBA00048883"/>
    </source>
</evidence>
<evidence type="ECO:0000256" key="8">
    <source>
        <dbReference type="ARBA" id="ARBA00022840"/>
    </source>
</evidence>
<evidence type="ECO:0000256" key="1">
    <source>
        <dbReference type="ARBA" id="ARBA00004481"/>
    </source>
</evidence>
<dbReference type="Gene3D" id="1.10.8.60">
    <property type="match status" value="1"/>
</dbReference>
<dbReference type="InterPro" id="IPR015415">
    <property type="entry name" value="Spast_Vps4_C"/>
</dbReference>
<dbReference type="InParanoid" id="A0A151ZCX3"/>
<dbReference type="Gene3D" id="3.40.50.300">
    <property type="entry name" value="P-loop containing nucleotide triphosphate hydrolases"/>
    <property type="match status" value="1"/>
</dbReference>
<dbReference type="SMART" id="SM00382">
    <property type="entry name" value="AAA"/>
    <property type="match status" value="1"/>
</dbReference>
<dbReference type="FunFam" id="1.10.8.60:FF:000015">
    <property type="entry name" value="vacuolar protein sorting-associated protein 4A"/>
    <property type="match status" value="1"/>
</dbReference>
<evidence type="ECO:0000256" key="4">
    <source>
        <dbReference type="ARBA" id="ARBA00022448"/>
    </source>
</evidence>
<evidence type="ECO:0000259" key="15">
    <source>
        <dbReference type="SMART" id="SM00745"/>
    </source>
</evidence>
<evidence type="ECO:0000256" key="3">
    <source>
        <dbReference type="ARBA" id="ARBA00012674"/>
    </source>
</evidence>
<keyword evidence="5 12" id="KW-0547">Nucleotide-binding</keyword>
<dbReference type="Pfam" id="PF09336">
    <property type="entry name" value="Vps4_C"/>
    <property type="match status" value="1"/>
</dbReference>
<feature type="domain" description="AAA+ ATPase" evidence="14">
    <location>
        <begin position="171"/>
        <end position="306"/>
    </location>
</feature>
<dbReference type="Pfam" id="PF00004">
    <property type="entry name" value="AAA"/>
    <property type="match status" value="1"/>
</dbReference>
<comment type="similarity">
    <text evidence="2 12">Belongs to the AAA ATPase family.</text>
</comment>
<sequence>MGDVNFLQKAIQIVQQATEQDNAKNYVEAHRLYIVSLEWFTTALKYEKSERSKATIKAKTLEYMQRAEQLKEYLDKAKNKKPVAAGAGPSKPSTNGASGAKGGAGSPKEDDEDMDPEDKKRNDSLSGSILSTKPNVKWDDVAGLYQAKEYLKEAVIFPIKFPQMFTGNRKPWKGILLYGPPGTGKSYLAKAVATEISSTFFSISPSDIVSKWLGDSEKLVKQLFEMAREKGNSVIFVDEVDSLCSSRNDQESESARRIKTEFLIQMNGVGSDADGILVLAATNIPWGLDLAIRRRFEKRIYIGLPEAQARAKMFQINIGQTPNSLTPACYKKLGEMTEGYSGSDITSVCKEAIMQPVRAVQSATHFKNIRGPSREDPDVIVDYVTPCSPGDPQAQEMTWMDIEPSKLKEPPISLADCLKSLRNSKPTVSSKDLEKYVEFTKDFGQDGI</sequence>
<dbReference type="InterPro" id="IPR041569">
    <property type="entry name" value="AAA_lid_3"/>
</dbReference>
<dbReference type="GO" id="GO:0005524">
    <property type="term" value="F:ATP binding"/>
    <property type="evidence" value="ECO:0007669"/>
    <property type="project" value="UniProtKB-KW"/>
</dbReference>
<keyword evidence="6" id="KW-0967">Endosome</keyword>
<dbReference type="Proteomes" id="UP000076078">
    <property type="component" value="Unassembled WGS sequence"/>
</dbReference>
<dbReference type="Gene3D" id="1.20.58.80">
    <property type="entry name" value="Phosphotransferase system, lactose/cellobiose-type IIA subunit"/>
    <property type="match status" value="1"/>
</dbReference>
<dbReference type="InterPro" id="IPR003593">
    <property type="entry name" value="AAA+_ATPase"/>
</dbReference>
<reference evidence="16 17" key="1">
    <citation type="submission" date="2015-12" db="EMBL/GenBank/DDBJ databases">
        <title>Dictyostelia acquired genes for synthesis and detection of signals that induce cell-type specialization by lateral gene transfer from prokaryotes.</title>
        <authorList>
            <person name="Gloeckner G."/>
            <person name="Schaap P."/>
        </authorList>
    </citation>
    <scope>NUCLEOTIDE SEQUENCE [LARGE SCALE GENOMIC DNA]</scope>
    <source>
        <strain evidence="16 17">TK</strain>
    </source>
</reference>
<dbReference type="GO" id="GO:0010008">
    <property type="term" value="C:endosome membrane"/>
    <property type="evidence" value="ECO:0007669"/>
    <property type="project" value="UniProtKB-SubCell"/>
</dbReference>
<comment type="caution">
    <text evidence="16">The sequence shown here is derived from an EMBL/GenBank/DDBJ whole genome shotgun (WGS) entry which is preliminary data.</text>
</comment>
<dbReference type="GO" id="GO:0007033">
    <property type="term" value="P:vacuole organization"/>
    <property type="evidence" value="ECO:0007669"/>
    <property type="project" value="TreeGrafter"/>
</dbReference>